<protein>
    <submittedName>
        <fullName evidence="2">Uncharacterized protein</fullName>
    </submittedName>
</protein>
<proteinExistence type="predicted"/>
<dbReference type="Proteomes" id="UP001151760">
    <property type="component" value="Unassembled WGS sequence"/>
</dbReference>
<name>A0ABQ5C2U8_9ASTR</name>
<gene>
    <name evidence="2" type="ORF">Tco_0878295</name>
</gene>
<keyword evidence="3" id="KW-1185">Reference proteome</keyword>
<feature type="compositionally biased region" description="Basic and acidic residues" evidence="1">
    <location>
        <begin position="331"/>
        <end position="350"/>
    </location>
</feature>
<reference evidence="2" key="2">
    <citation type="submission" date="2022-01" db="EMBL/GenBank/DDBJ databases">
        <authorList>
            <person name="Yamashiro T."/>
            <person name="Shiraishi A."/>
            <person name="Satake H."/>
            <person name="Nakayama K."/>
        </authorList>
    </citation>
    <scope>NUCLEOTIDE SEQUENCE</scope>
</reference>
<organism evidence="2 3">
    <name type="scientific">Tanacetum coccineum</name>
    <dbReference type="NCBI Taxonomy" id="301880"/>
    <lineage>
        <taxon>Eukaryota</taxon>
        <taxon>Viridiplantae</taxon>
        <taxon>Streptophyta</taxon>
        <taxon>Embryophyta</taxon>
        <taxon>Tracheophyta</taxon>
        <taxon>Spermatophyta</taxon>
        <taxon>Magnoliopsida</taxon>
        <taxon>eudicotyledons</taxon>
        <taxon>Gunneridae</taxon>
        <taxon>Pentapetalae</taxon>
        <taxon>asterids</taxon>
        <taxon>campanulids</taxon>
        <taxon>Asterales</taxon>
        <taxon>Asteraceae</taxon>
        <taxon>Asteroideae</taxon>
        <taxon>Anthemideae</taxon>
        <taxon>Anthemidinae</taxon>
        <taxon>Tanacetum</taxon>
    </lineage>
</organism>
<feature type="compositionally biased region" description="Basic and acidic residues" evidence="1">
    <location>
        <begin position="226"/>
        <end position="237"/>
    </location>
</feature>
<comment type="caution">
    <text evidence="2">The sequence shown here is derived from an EMBL/GenBank/DDBJ whole genome shotgun (WGS) entry which is preliminary data.</text>
</comment>
<evidence type="ECO:0000256" key="1">
    <source>
        <dbReference type="SAM" id="MobiDB-lite"/>
    </source>
</evidence>
<accession>A0ABQ5C2U8</accession>
<evidence type="ECO:0000313" key="2">
    <source>
        <dbReference type="EMBL" id="GJT19589.1"/>
    </source>
</evidence>
<feature type="compositionally biased region" description="Pro residues" evidence="1">
    <location>
        <begin position="358"/>
        <end position="367"/>
    </location>
</feature>
<reference evidence="2" key="1">
    <citation type="journal article" date="2022" name="Int. J. Mol. Sci.">
        <title>Draft Genome of Tanacetum Coccineum: Genomic Comparison of Closely Related Tanacetum-Family Plants.</title>
        <authorList>
            <person name="Yamashiro T."/>
            <person name="Shiraishi A."/>
            <person name="Nakayama K."/>
            <person name="Satake H."/>
        </authorList>
    </citation>
    <scope>NUCLEOTIDE SEQUENCE</scope>
</reference>
<feature type="region of interest" description="Disordered" evidence="1">
    <location>
        <begin position="211"/>
        <end position="367"/>
    </location>
</feature>
<feature type="region of interest" description="Disordered" evidence="1">
    <location>
        <begin position="64"/>
        <end position="148"/>
    </location>
</feature>
<feature type="compositionally biased region" description="Acidic residues" evidence="1">
    <location>
        <begin position="68"/>
        <end position="135"/>
    </location>
</feature>
<evidence type="ECO:0000313" key="3">
    <source>
        <dbReference type="Proteomes" id="UP001151760"/>
    </source>
</evidence>
<sequence length="367" mass="41479">MSCYGHLENHALWNIAIIYESLMAAADEKQQWLVLWATYEDGDRSGRTSSIPEVLDESIVVFSTSSEGTEESEYNEEDDVDENIDWVDTDEMEEKNDDDDDKSIDLEKIDDEETDDEFVQSEEHDEEMTNAEDADTGNGDEQITDTAKADAEKIEEVKDDIIKAEFPPSSSSLSVSSCFSNQFLNLSYDKSIVENLKDTADAEINSLMKQSIDLEKEPTRSTSEILKVKKEQEDKQKMTKYTIKSTNKKRPNDNEDEDPSTGPNQGKKTKRRRTKESESSKKTSTTKETSRGKVPTKGSKAVKSATTEESVKEPITDVVMDYAVNPGAKYVVRDDDQPQDTLEPKTEKTPKHNWFTQPPRPPTPDPE</sequence>
<dbReference type="EMBL" id="BQNB010013728">
    <property type="protein sequence ID" value="GJT19589.1"/>
    <property type="molecule type" value="Genomic_DNA"/>
</dbReference>